<dbReference type="RefSeq" id="WP_052180572.1">
    <property type="nucleotide sequence ID" value="NZ_FRGA01000022.1"/>
</dbReference>
<evidence type="ECO:0000313" key="3">
    <source>
        <dbReference type="Proteomes" id="UP001297540"/>
    </source>
</evidence>
<dbReference type="EMBL" id="CP136986">
    <property type="protein sequence ID" value="WOS76942.1"/>
    <property type="molecule type" value="Genomic_DNA"/>
</dbReference>
<dbReference type="InterPro" id="IPR042099">
    <property type="entry name" value="ANL_N_sf"/>
</dbReference>
<dbReference type="InterPro" id="IPR050237">
    <property type="entry name" value="ATP-dep_AMP-bd_enzyme"/>
</dbReference>
<proteinExistence type="predicted"/>
<dbReference type="Gene3D" id="3.30.300.30">
    <property type="match status" value="1"/>
</dbReference>
<dbReference type="InterPro" id="IPR020845">
    <property type="entry name" value="AMP-binding_CS"/>
</dbReference>
<gene>
    <name evidence="2" type="ORF">L4V69_31340</name>
</gene>
<feature type="domain" description="AMP-dependent synthetase/ligase" evidence="1">
    <location>
        <begin position="304"/>
        <end position="635"/>
    </location>
</feature>
<dbReference type="Pfam" id="PF00501">
    <property type="entry name" value="AMP-binding"/>
    <property type="match status" value="1"/>
</dbReference>
<dbReference type="InterPro" id="IPR000873">
    <property type="entry name" value="AMP-dep_synth/lig_dom"/>
</dbReference>
<dbReference type="SUPFAM" id="SSF56801">
    <property type="entry name" value="Acetyl-CoA synthetase-like"/>
    <property type="match status" value="1"/>
</dbReference>
<dbReference type="Gene3D" id="3.40.50.12780">
    <property type="entry name" value="N-terminal domain of ligase-like"/>
    <property type="match status" value="1"/>
</dbReference>
<dbReference type="Pfam" id="PF14518">
    <property type="entry name" value="Haem_oxygenas_2"/>
    <property type="match status" value="1"/>
</dbReference>
<reference evidence="2" key="1">
    <citation type="submission" date="2023-06" db="EMBL/GenBank/DDBJ databases">
        <authorList>
            <consortium name="Clinical and Environmental Microbiology Branch: Whole genome sequencing antimicrobial resistance pathogens in the healthcare setting"/>
        </authorList>
    </citation>
    <scope>NUCLEOTIDE SEQUENCE</scope>
    <source>
        <strain evidence="2">2021CK-01020</strain>
    </source>
</reference>
<dbReference type="InterPro" id="IPR045851">
    <property type="entry name" value="AMP-bd_C_sf"/>
</dbReference>
<name>A0AAQ3QW02_PSEAI</name>
<dbReference type="Proteomes" id="UP001297540">
    <property type="component" value="Chromosome"/>
</dbReference>
<dbReference type="Gene3D" id="1.20.910.10">
    <property type="entry name" value="Heme oxygenase-like"/>
    <property type="match status" value="1"/>
</dbReference>
<dbReference type="CDD" id="cd04433">
    <property type="entry name" value="AFD_class_I"/>
    <property type="match status" value="1"/>
</dbReference>
<dbReference type="PANTHER" id="PTHR43767:SF1">
    <property type="entry name" value="NONRIBOSOMAL PEPTIDE SYNTHASE PES1 (EUROFUNG)-RELATED"/>
    <property type="match status" value="1"/>
</dbReference>
<dbReference type="InterPro" id="IPR016084">
    <property type="entry name" value="Haem_Oase-like_multi-hlx"/>
</dbReference>
<accession>A0AAQ3QW02</accession>
<dbReference type="SUPFAM" id="SSF48613">
    <property type="entry name" value="Heme oxygenase-like"/>
    <property type="match status" value="1"/>
</dbReference>
<dbReference type="SMART" id="SM01236">
    <property type="entry name" value="Haem_oxygenase_2"/>
    <property type="match status" value="1"/>
</dbReference>
<dbReference type="PANTHER" id="PTHR43767">
    <property type="entry name" value="LONG-CHAIN-FATTY-ACID--COA LIGASE"/>
    <property type="match status" value="1"/>
</dbReference>
<evidence type="ECO:0000313" key="2">
    <source>
        <dbReference type="EMBL" id="WOS76942.1"/>
    </source>
</evidence>
<sequence length="815" mass="88740">MEHLDMRADGRNDYVLSPLWTDLFPEGLLGQLRANPFLVACRNGVVSLDQLRHFLIQHHYYSQYFTRYLCALMGSLADQGEFKALSHNLTEELSGGDSVDISHAELYRRSMDLMAAAPRSLPLLDGTRQLIDAMFRHCRSSDPLDGLAALCLGAEAIVPLIYGPVLDALRSHNAPAEAEHFFVLHIEEDEQHAIVMRDIIDRMLGERPYLRSRVIAIGEEMIHLRMNMLAELVGQGGGTGQAAQGTLTSPDALQALRADASLGSANFLDRCLALSTTGDQPFLFLDRPLQLLQGAPVSALGLNDLQRHRMALADWYLQQGVKPGDVVAVSVEDGLMPMLHYLALTSLGAAISLMNPAMPAEFGLAYMAENGFERLVTDSATLATSAFVRQWRNQAPQAVLDVSLSRLDPDPQLPAWWPLEPEDSTLVMLSHTSGTTGLPKAVRFEHRQFFMGKRARIGRFAEGPDERLLTALPQSHSAAISHLETAILHGIPTYVLGTQDGQALREAIRYFQPTTVVAFPRSYVLLVDGGIHPGEFPGVRRWFAMGDASHQSHVRAILDGAPQSRFIDAFGSSELGMALFRSESTRESLADQRSIGRPVDIAVAKVLAPRSGEEVKPGEVGLLAVRSPTVTSGYWKQPQKTVEAWRGGYFLTGDVAYCRDGEFFQIDRAVDVIEATGGALYTLQLEEAAQQVDGVCDVTVVGVNPAHAEGTRVLAIVLPERQALDQAATLAARVLSALHQAAARRGVTLANGELAVAVASDLAFLPVGATGKVLKRRLRGLAETLLAGQHEQALLHLQRQAGESERPLASTGTER</sequence>
<reference evidence="2" key="2">
    <citation type="submission" date="2023-10" db="EMBL/GenBank/DDBJ databases">
        <title>Pathogen: clinical or host-associated sample.</title>
        <authorList>
            <person name="Hergert J."/>
            <person name="Casey R."/>
            <person name="Wagner J."/>
            <person name="Young E.L."/>
            <person name="Oakeson K.F."/>
        </authorList>
    </citation>
    <scope>NUCLEOTIDE SEQUENCE</scope>
    <source>
        <strain evidence="2">2021CK-01020</strain>
    </source>
</reference>
<organism evidence="2 3">
    <name type="scientific">Pseudomonas aeruginosa</name>
    <dbReference type="NCBI Taxonomy" id="287"/>
    <lineage>
        <taxon>Bacteria</taxon>
        <taxon>Pseudomonadati</taxon>
        <taxon>Pseudomonadota</taxon>
        <taxon>Gammaproteobacteria</taxon>
        <taxon>Pseudomonadales</taxon>
        <taxon>Pseudomonadaceae</taxon>
        <taxon>Pseudomonas</taxon>
    </lineage>
</organism>
<dbReference type="GO" id="GO:0016878">
    <property type="term" value="F:acid-thiol ligase activity"/>
    <property type="evidence" value="ECO:0007669"/>
    <property type="project" value="UniProtKB-ARBA"/>
</dbReference>
<evidence type="ECO:0000259" key="1">
    <source>
        <dbReference type="Pfam" id="PF00501"/>
    </source>
</evidence>
<dbReference type="AlphaFoldDB" id="A0AAQ3QW02"/>
<dbReference type="PROSITE" id="PS00455">
    <property type="entry name" value="AMP_BINDING"/>
    <property type="match status" value="1"/>
</dbReference>
<protein>
    <submittedName>
        <fullName evidence="2">AMP-binding protein</fullName>
    </submittedName>
</protein>